<protein>
    <submittedName>
        <fullName evidence="1">Transcriptional regulator</fullName>
    </submittedName>
</protein>
<evidence type="ECO:0000313" key="2">
    <source>
        <dbReference type="Proteomes" id="UP001597227"/>
    </source>
</evidence>
<gene>
    <name evidence="1" type="ORF">ACFSFW_10370</name>
</gene>
<proteinExistence type="predicted"/>
<sequence length="136" mass="15782">METLFIEKEINVYCITAKSFPNEVLEAHQKLHKIIPFSEERRYFGLSRPENGKIVYKAAAEKLVKDAEEKNECESFIIKSGNYRTITILNFKNDSQGIGTAFEKLISYSDIDPNGYCIEWYLNDQDVKCMVRLIDN</sequence>
<comment type="caution">
    <text evidence="1">The sequence shown here is derived from an EMBL/GenBank/DDBJ whole genome shotgun (WGS) entry which is preliminary data.</text>
</comment>
<keyword evidence="2" id="KW-1185">Reference proteome</keyword>
<dbReference type="Proteomes" id="UP001597227">
    <property type="component" value="Unassembled WGS sequence"/>
</dbReference>
<organism evidence="1 2">
    <name type="scientific">Fredinandcohnia salidurans</name>
    <dbReference type="NCBI Taxonomy" id="2595041"/>
    <lineage>
        <taxon>Bacteria</taxon>
        <taxon>Bacillati</taxon>
        <taxon>Bacillota</taxon>
        <taxon>Bacilli</taxon>
        <taxon>Bacillales</taxon>
        <taxon>Bacillaceae</taxon>
        <taxon>Fredinandcohnia</taxon>
    </lineage>
</organism>
<evidence type="ECO:0000313" key="1">
    <source>
        <dbReference type="EMBL" id="MFD1779072.1"/>
    </source>
</evidence>
<dbReference type="RefSeq" id="WP_388037785.1">
    <property type="nucleotide sequence ID" value="NZ_JBHUEK010000015.1"/>
</dbReference>
<dbReference type="EMBL" id="JBHUEK010000015">
    <property type="protein sequence ID" value="MFD1779072.1"/>
    <property type="molecule type" value="Genomic_DNA"/>
</dbReference>
<accession>A0ABW4MM30</accession>
<name>A0ABW4MM30_9BACI</name>
<reference evidence="2" key="1">
    <citation type="journal article" date="2019" name="Int. J. Syst. Evol. Microbiol.">
        <title>The Global Catalogue of Microorganisms (GCM) 10K type strain sequencing project: providing services to taxonomists for standard genome sequencing and annotation.</title>
        <authorList>
            <consortium name="The Broad Institute Genomics Platform"/>
            <consortium name="The Broad Institute Genome Sequencing Center for Infectious Disease"/>
            <person name="Wu L."/>
            <person name="Ma J."/>
        </authorList>
    </citation>
    <scope>NUCLEOTIDE SEQUENCE [LARGE SCALE GENOMIC DNA]</scope>
    <source>
        <strain evidence="2">CCUG 15531</strain>
    </source>
</reference>